<keyword evidence="4" id="KW-0067">ATP-binding</keyword>
<organism evidence="7 8">
    <name type="scientific">Fusarium zealandicum</name>
    <dbReference type="NCBI Taxonomy" id="1053134"/>
    <lineage>
        <taxon>Eukaryota</taxon>
        <taxon>Fungi</taxon>
        <taxon>Dikarya</taxon>
        <taxon>Ascomycota</taxon>
        <taxon>Pezizomycotina</taxon>
        <taxon>Sordariomycetes</taxon>
        <taxon>Hypocreomycetidae</taxon>
        <taxon>Hypocreales</taxon>
        <taxon>Nectriaceae</taxon>
        <taxon>Fusarium</taxon>
        <taxon>Fusarium staphyleae species complex</taxon>
    </lineage>
</organism>
<dbReference type="EMBL" id="JABEYC010000417">
    <property type="protein sequence ID" value="KAF4977816.1"/>
    <property type="molecule type" value="Genomic_DNA"/>
</dbReference>
<feature type="compositionally biased region" description="Basic and acidic residues" evidence="5">
    <location>
        <begin position="353"/>
        <end position="377"/>
    </location>
</feature>
<feature type="compositionally biased region" description="Pro residues" evidence="5">
    <location>
        <begin position="276"/>
        <end position="285"/>
    </location>
</feature>
<evidence type="ECO:0000256" key="1">
    <source>
        <dbReference type="ARBA" id="ARBA00009670"/>
    </source>
</evidence>
<evidence type="ECO:0000256" key="4">
    <source>
        <dbReference type="ARBA" id="ARBA00022840"/>
    </source>
</evidence>
<dbReference type="Proteomes" id="UP000635477">
    <property type="component" value="Unassembled WGS sequence"/>
</dbReference>
<sequence length="1189" mass="132000">MDSSTSAPGTSSALVRKRTDTGLMPPPPPAKKIKRPKQVLDEDTYTETLSQIIARDFFPGLLETETQQEYLDALDSKDSAWISSAGRRLQHVMTPGRKKTPLPLRSQPSISGDRTPSAYGGDTPASVASTVPETRPRLKNNMSLSKFQETYTSEDNESFYKLVDKQNQKKAEKYAWLWRGNKLPSKQMIKQKEVEDRLSQTRSLTDDGYKRDRLAIKDKDDRPARPDTWVAKPRNNLMFGPEGVEDGVVTVSQKAEETSRMAPKSISYENTRMPQPRIPQRPPSPTMSSVRDAIAGKPRSVDQDSSVVGGGETPRVNGYAFVDDEDDEPELESHPPIINLGSGDATPSPFRLQEQRARESLHQRMVDRISQSKKESSRNGLTGKVDKTPVPKFPSSPQVTRDLTPAAQRLWSKIGTPGRGSSGNSFGQSKPMTPRGSLLRLFFEPQPDFDNPPTKAGRRRQPDKQGRTPSIDACPVTRGHISPMRFVDFAIDLAAVLNASRGVAAKHVALRGRQIDTYNRTSSVAAALRGRAAQRGPRTEERSQDAAERADEVIYEQDAPTAPATKPVVHTPKEPVRTSKVKPEPARTERKPFEGAIPNFRPSEPQQATPEPAKEEELDLPPGIDVNVFHTARGSKILDSLRKQKQPPSAPRPGAGGPAKEHPLRHWPRPPPVQPEQPTKVAPEKHQEPEIKTNEAPAQPVVKLVEETPAIQPEKVTTSTPEDKKIDKDIIQAAKEIVNEPASPPTSTYTLRESKVPSSRISRIWNYSGLAAGMLGGAMTEGFSRALGGGGEGSVLLSGKNMERLVAKLSRMRGAALKLGQMMSFQDTKMLPAPIQEVLQRVQDRADYMPAWQRDRVLVANLGADWRELFSEFEETPIAAASIGQVHKAVLKNGKRVAVKIQFPGVADSINSDLDNLSILLTATKLLPKGLYLNKTIDNARLELGWECDYEREAECARRYKELLGSEQDVFLVPHVYPEASGKQVLTMDFMDGIGVTRITSFTQGQRDWIGTQILRLSLREITEFRFMQTDPNWTNFMYNAELNKLELLDFGASREYPDKFVTQYVQLLAAASRSDKAAVKELSESLGYLTGHESRIMVDAHTKSVLTLAEPFLASAPEVYDFKDQTITERVKALIPVMLHERLAPPPEETYSLHRKLSGAFLLCARLGSKVRCREMFVEALEKGGYAK</sequence>
<proteinExistence type="inferred from homology"/>
<comment type="caution">
    <text evidence="7">The sequence shown here is derived from an EMBL/GenBank/DDBJ whole genome shotgun (WGS) entry which is preliminary data.</text>
</comment>
<dbReference type="SUPFAM" id="SSF56112">
    <property type="entry name" value="Protein kinase-like (PK-like)"/>
    <property type="match status" value="1"/>
</dbReference>
<dbReference type="GO" id="GO:0006744">
    <property type="term" value="P:ubiquinone biosynthetic process"/>
    <property type="evidence" value="ECO:0007669"/>
    <property type="project" value="TreeGrafter"/>
</dbReference>
<feature type="compositionally biased region" description="Basic and acidic residues" evidence="5">
    <location>
        <begin position="190"/>
        <end position="225"/>
    </location>
</feature>
<reference evidence="7" key="1">
    <citation type="journal article" date="2020" name="BMC Genomics">
        <title>Correction to: Identification and distribution of gene clusters required for synthesis of sphingolipid metabolism inhibitors in diverse species of the filamentous fungus Fusarium.</title>
        <authorList>
            <person name="Kim H.S."/>
            <person name="Lohmar J.M."/>
            <person name="Busman M."/>
            <person name="Brown D.W."/>
            <person name="Naumann T.A."/>
            <person name="Divon H.H."/>
            <person name="Lysoe E."/>
            <person name="Uhlig S."/>
            <person name="Proctor R.H."/>
        </authorList>
    </citation>
    <scope>NUCLEOTIDE SEQUENCE</scope>
    <source>
        <strain evidence="7">NRRL 22465</strain>
    </source>
</reference>
<feature type="region of interest" description="Disordered" evidence="5">
    <location>
        <begin position="529"/>
        <end position="621"/>
    </location>
</feature>
<evidence type="ECO:0000259" key="6">
    <source>
        <dbReference type="Pfam" id="PF03109"/>
    </source>
</evidence>
<dbReference type="OrthoDB" id="201153at2759"/>
<feature type="domain" description="ABC1 atypical kinase-like" evidence="6">
    <location>
        <begin position="841"/>
        <end position="1083"/>
    </location>
</feature>
<feature type="compositionally biased region" description="Polar residues" evidence="5">
    <location>
        <begin position="422"/>
        <end position="431"/>
    </location>
</feature>
<dbReference type="InterPro" id="IPR051409">
    <property type="entry name" value="Atypical_kinase_ADCK"/>
</dbReference>
<dbReference type="InterPro" id="IPR011009">
    <property type="entry name" value="Kinase-like_dom_sf"/>
</dbReference>
<feature type="region of interest" description="Disordered" evidence="5">
    <location>
        <begin position="413"/>
        <end position="476"/>
    </location>
</feature>
<comment type="similarity">
    <text evidence="1">Belongs to the protein kinase superfamily. ADCK protein kinase family.</text>
</comment>
<feature type="region of interest" description="Disordered" evidence="5">
    <location>
        <begin position="638"/>
        <end position="696"/>
    </location>
</feature>
<dbReference type="CDD" id="cd13970">
    <property type="entry name" value="ABC1_ADCK3"/>
    <property type="match status" value="1"/>
</dbReference>
<dbReference type="InterPro" id="IPR034646">
    <property type="entry name" value="ADCK3_dom"/>
</dbReference>
<dbReference type="AlphaFoldDB" id="A0A8H4UJ86"/>
<feature type="region of interest" description="Disordered" evidence="5">
    <location>
        <begin position="190"/>
        <end position="236"/>
    </location>
</feature>
<dbReference type="PANTHER" id="PTHR43851:SF3">
    <property type="entry name" value="COENZYME Q8"/>
    <property type="match status" value="1"/>
</dbReference>
<protein>
    <recommendedName>
        <fullName evidence="6">ABC1 atypical kinase-like domain-containing protein</fullName>
    </recommendedName>
</protein>
<dbReference type="InterPro" id="IPR004147">
    <property type="entry name" value="ABC1_dom"/>
</dbReference>
<feature type="region of interest" description="Disordered" evidence="5">
    <location>
        <begin position="94"/>
        <end position="129"/>
    </location>
</feature>
<feature type="compositionally biased region" description="Polar residues" evidence="5">
    <location>
        <begin position="1"/>
        <end position="13"/>
    </location>
</feature>
<feature type="compositionally biased region" description="Basic and acidic residues" evidence="5">
    <location>
        <begin position="682"/>
        <end position="693"/>
    </location>
</feature>
<evidence type="ECO:0000313" key="7">
    <source>
        <dbReference type="EMBL" id="KAF4977816.1"/>
    </source>
</evidence>
<feature type="region of interest" description="Disordered" evidence="5">
    <location>
        <begin position="1"/>
        <end position="39"/>
    </location>
</feature>
<evidence type="ECO:0000256" key="2">
    <source>
        <dbReference type="ARBA" id="ARBA00022679"/>
    </source>
</evidence>
<dbReference type="GO" id="GO:0016740">
    <property type="term" value="F:transferase activity"/>
    <property type="evidence" value="ECO:0007669"/>
    <property type="project" value="UniProtKB-KW"/>
</dbReference>
<dbReference type="PANTHER" id="PTHR43851">
    <property type="match status" value="1"/>
</dbReference>
<feature type="region of interest" description="Disordered" evidence="5">
    <location>
        <begin position="253"/>
        <end position="401"/>
    </location>
</feature>
<dbReference type="Pfam" id="PF09751">
    <property type="entry name" value="Es2"/>
    <property type="match status" value="1"/>
</dbReference>
<name>A0A8H4UJ86_9HYPO</name>
<evidence type="ECO:0000313" key="8">
    <source>
        <dbReference type="Proteomes" id="UP000635477"/>
    </source>
</evidence>
<dbReference type="Pfam" id="PF03109">
    <property type="entry name" value="ABC1"/>
    <property type="match status" value="1"/>
</dbReference>
<evidence type="ECO:0000256" key="3">
    <source>
        <dbReference type="ARBA" id="ARBA00022741"/>
    </source>
</evidence>
<feature type="compositionally biased region" description="Basic and acidic residues" evidence="5">
    <location>
        <begin position="571"/>
        <end position="593"/>
    </location>
</feature>
<keyword evidence="2" id="KW-0808">Transferase</keyword>
<feature type="compositionally biased region" description="Basic and acidic residues" evidence="5">
    <location>
        <begin position="537"/>
        <end position="552"/>
    </location>
</feature>
<evidence type="ECO:0000256" key="5">
    <source>
        <dbReference type="SAM" id="MobiDB-lite"/>
    </source>
</evidence>
<keyword evidence="8" id="KW-1185">Reference proteome</keyword>
<gene>
    <name evidence="7" type="ORF">FZEAL_5723</name>
</gene>
<accession>A0A8H4UJ86</accession>
<dbReference type="InterPro" id="IPR019148">
    <property type="entry name" value="Nuclear_protein_DGCR14_ESS-2"/>
</dbReference>
<reference evidence="7" key="2">
    <citation type="submission" date="2020-05" db="EMBL/GenBank/DDBJ databases">
        <authorList>
            <person name="Kim H.-S."/>
            <person name="Proctor R.H."/>
            <person name="Brown D.W."/>
        </authorList>
    </citation>
    <scope>NUCLEOTIDE SEQUENCE</scope>
    <source>
        <strain evidence="7">NRRL 22465</strain>
    </source>
</reference>
<dbReference type="GO" id="GO:0005524">
    <property type="term" value="F:ATP binding"/>
    <property type="evidence" value="ECO:0007669"/>
    <property type="project" value="UniProtKB-KW"/>
</dbReference>
<keyword evidence="3" id="KW-0547">Nucleotide-binding</keyword>